<evidence type="ECO:0000256" key="2">
    <source>
        <dbReference type="ARBA" id="ARBA00022801"/>
    </source>
</evidence>
<proteinExistence type="predicted"/>
<keyword evidence="3" id="KW-0234">DNA repair</keyword>
<sequence>MCAASRPTSIACDANCLSNCLKKEENPEVLGVGGQPTDKSDQTDIKSEASKGEAVKHAPAAPLPVSVEEGDGCNPFTVFMFRDDDEGKSASIPALPPRTSILASSLSLKRPLSRTAVGQGCGGTSAYSVHEKGSGKKKEKATKQSKSHHRPPTGCSGGASKDFEKESEDQKEATILKWRRILGPLSTQTWGGEGHREEGKARGRGAGECGKESEGAAWGGERGAARDHGREGGVSTGGARDLTGSVAEPVGEASESEAGMGPGSTFLGADAANLQRFRLLVAVILSSRTQEQIVRQAMETLSREYPGPRFSPDSFAVLPSSEALSEKLSFVHCNKVKSKHILQSAATIQREFGGRVPGRREGLLRMAGIGPTLAPLLEFLFTRLDEGDKAIGNWVGKARKAGWDGEESGNSNDVVDRKREEEAEEGGSRRSDRTGAAGGRAMSDEEADAEQQGARGREGQWEVRELELYGYVSGREHGGSQRAADVVVIED</sequence>
<keyword evidence="1" id="KW-0227">DNA damage</keyword>
<feature type="compositionally biased region" description="Basic and acidic residues" evidence="5">
    <location>
        <begin position="414"/>
        <end position="433"/>
    </location>
</feature>
<gene>
    <name evidence="6" type="ORF">NSK_002410</name>
</gene>
<dbReference type="GO" id="GO:0005634">
    <property type="term" value="C:nucleus"/>
    <property type="evidence" value="ECO:0007669"/>
    <property type="project" value="TreeGrafter"/>
</dbReference>
<evidence type="ECO:0008006" key="8">
    <source>
        <dbReference type="Google" id="ProtNLM"/>
    </source>
</evidence>
<reference evidence="6 7" key="1">
    <citation type="submission" date="2019-01" db="EMBL/GenBank/DDBJ databases">
        <title>Nuclear Genome Assembly of the Microalgal Biofuel strain Nannochloropsis salina CCMP1776.</title>
        <authorList>
            <person name="Hovde B."/>
        </authorList>
    </citation>
    <scope>NUCLEOTIDE SEQUENCE [LARGE SCALE GENOMIC DNA]</scope>
    <source>
        <strain evidence="6 7">CCMP1776</strain>
    </source>
</reference>
<dbReference type="PANTHER" id="PTHR43286:SF1">
    <property type="entry name" value="ENDONUCLEASE III-LIKE PROTEIN 1"/>
    <property type="match status" value="1"/>
</dbReference>
<dbReference type="GO" id="GO:0000703">
    <property type="term" value="F:oxidized pyrimidine nucleobase lesion DNA N-glycosylase activity"/>
    <property type="evidence" value="ECO:0007669"/>
    <property type="project" value="TreeGrafter"/>
</dbReference>
<accession>A0A4D9D3T6</accession>
<name>A0A4D9D3T6_9STRA</name>
<dbReference type="SUPFAM" id="SSF48150">
    <property type="entry name" value="DNA-glycosylase"/>
    <property type="match status" value="1"/>
</dbReference>
<evidence type="ECO:0000313" key="6">
    <source>
        <dbReference type="EMBL" id="TFJ86202.1"/>
    </source>
</evidence>
<feature type="region of interest" description="Disordered" evidence="5">
    <location>
        <begin position="27"/>
        <end position="67"/>
    </location>
</feature>
<feature type="compositionally biased region" description="Basic and acidic residues" evidence="5">
    <location>
        <begin position="38"/>
        <end position="56"/>
    </location>
</feature>
<dbReference type="AlphaFoldDB" id="A0A4D9D3T6"/>
<dbReference type="GO" id="GO:0006289">
    <property type="term" value="P:nucleotide-excision repair"/>
    <property type="evidence" value="ECO:0007669"/>
    <property type="project" value="TreeGrafter"/>
</dbReference>
<dbReference type="InterPro" id="IPR011257">
    <property type="entry name" value="DNA_glycosylase"/>
</dbReference>
<dbReference type="Gene3D" id="1.10.340.30">
    <property type="entry name" value="Hypothetical protein, domain 2"/>
    <property type="match status" value="1"/>
</dbReference>
<dbReference type="GO" id="GO:0003906">
    <property type="term" value="F:DNA-(apurinic or apyrimidinic site) endonuclease activity"/>
    <property type="evidence" value="ECO:0007669"/>
    <property type="project" value="TreeGrafter"/>
</dbReference>
<dbReference type="Proteomes" id="UP000355283">
    <property type="component" value="Unassembled WGS sequence"/>
</dbReference>
<dbReference type="EMBL" id="SDOX01000009">
    <property type="protein sequence ID" value="TFJ86202.1"/>
    <property type="molecule type" value="Genomic_DNA"/>
</dbReference>
<evidence type="ECO:0000313" key="7">
    <source>
        <dbReference type="Proteomes" id="UP000355283"/>
    </source>
</evidence>
<organism evidence="6 7">
    <name type="scientific">Nannochloropsis salina CCMP1776</name>
    <dbReference type="NCBI Taxonomy" id="1027361"/>
    <lineage>
        <taxon>Eukaryota</taxon>
        <taxon>Sar</taxon>
        <taxon>Stramenopiles</taxon>
        <taxon>Ochrophyta</taxon>
        <taxon>Eustigmatophyceae</taxon>
        <taxon>Eustigmatales</taxon>
        <taxon>Monodopsidaceae</taxon>
        <taxon>Microchloropsis</taxon>
        <taxon>Microchloropsis salina</taxon>
    </lineage>
</organism>
<comment type="caution">
    <text evidence="6">The sequence shown here is derived from an EMBL/GenBank/DDBJ whole genome shotgun (WGS) entry which is preliminary data.</text>
</comment>
<dbReference type="GO" id="GO:0006285">
    <property type="term" value="P:base-excision repair, AP site formation"/>
    <property type="evidence" value="ECO:0007669"/>
    <property type="project" value="TreeGrafter"/>
</dbReference>
<keyword evidence="7" id="KW-1185">Reference proteome</keyword>
<feature type="region of interest" description="Disordered" evidence="5">
    <location>
        <begin position="112"/>
        <end position="170"/>
    </location>
</feature>
<keyword evidence="2" id="KW-0378">Hydrolase</keyword>
<evidence type="ECO:0000256" key="1">
    <source>
        <dbReference type="ARBA" id="ARBA00022763"/>
    </source>
</evidence>
<feature type="region of interest" description="Disordered" evidence="5">
    <location>
        <begin position="186"/>
        <end position="264"/>
    </location>
</feature>
<keyword evidence="4" id="KW-0326">Glycosidase</keyword>
<evidence type="ECO:0000256" key="3">
    <source>
        <dbReference type="ARBA" id="ARBA00023204"/>
    </source>
</evidence>
<protein>
    <recommendedName>
        <fullName evidence="8">HhH-GPD domain-containing protein</fullName>
    </recommendedName>
</protein>
<feature type="region of interest" description="Disordered" evidence="5">
    <location>
        <begin position="399"/>
        <end position="459"/>
    </location>
</feature>
<feature type="compositionally biased region" description="Basic and acidic residues" evidence="5">
    <location>
        <begin position="161"/>
        <end position="170"/>
    </location>
</feature>
<evidence type="ECO:0000256" key="5">
    <source>
        <dbReference type="SAM" id="MobiDB-lite"/>
    </source>
</evidence>
<evidence type="ECO:0000256" key="4">
    <source>
        <dbReference type="ARBA" id="ARBA00023295"/>
    </source>
</evidence>
<feature type="compositionally biased region" description="Basic residues" evidence="5">
    <location>
        <begin position="137"/>
        <end position="151"/>
    </location>
</feature>
<dbReference type="OrthoDB" id="2099276at2759"/>
<dbReference type="PANTHER" id="PTHR43286">
    <property type="entry name" value="ENDONUCLEASE III-LIKE PROTEIN 1"/>
    <property type="match status" value="1"/>
</dbReference>